<dbReference type="Proteomes" id="UP000483018">
    <property type="component" value="Unassembled WGS sequence"/>
</dbReference>
<evidence type="ECO:0000313" key="2">
    <source>
        <dbReference type="Proteomes" id="UP000483018"/>
    </source>
</evidence>
<evidence type="ECO:0000313" key="1">
    <source>
        <dbReference type="EMBL" id="KAE9633177.1"/>
    </source>
</evidence>
<proteinExistence type="predicted"/>
<accession>A0A7C8HF21</accession>
<dbReference type="EMBL" id="WSLF01000009">
    <property type="protein sequence ID" value="KAE9633177.1"/>
    <property type="molecule type" value="Genomic_DNA"/>
</dbReference>
<organism evidence="1 2">
    <name type="scientific">Defluviitalea raffinosedens</name>
    <dbReference type="NCBI Taxonomy" id="1450156"/>
    <lineage>
        <taxon>Bacteria</taxon>
        <taxon>Bacillati</taxon>
        <taxon>Bacillota</taxon>
        <taxon>Clostridia</taxon>
        <taxon>Lachnospirales</taxon>
        <taxon>Defluviitaleaceae</taxon>
        <taxon>Defluviitalea</taxon>
    </lineage>
</organism>
<comment type="caution">
    <text evidence="1">The sequence shown here is derived from an EMBL/GenBank/DDBJ whole genome shotgun (WGS) entry which is preliminary data.</text>
</comment>
<gene>
    <name evidence="1" type="ORF">GND95_09890</name>
</gene>
<name>A0A7C8HF21_9FIRM</name>
<keyword evidence="2" id="KW-1185">Reference proteome</keyword>
<reference evidence="1 2" key="1">
    <citation type="submission" date="2019-12" db="EMBL/GenBank/DDBJ databases">
        <title>Defluviitalea raffinosedens, isolated from a biogas fermenter, genome sequencing and characterization.</title>
        <authorList>
            <person name="Rettenmaier R."/>
            <person name="Schneider M."/>
            <person name="Neuhaus K."/>
            <person name="Liebl W."/>
            <person name="Zverlov V."/>
        </authorList>
    </citation>
    <scope>NUCLEOTIDE SEQUENCE [LARGE SCALE GENOMIC DNA]</scope>
    <source>
        <strain evidence="1 2">249c-K6</strain>
    </source>
</reference>
<protein>
    <submittedName>
        <fullName evidence="1">Uncharacterized protein</fullName>
    </submittedName>
</protein>
<dbReference type="RefSeq" id="WP_158740898.1">
    <property type="nucleotide sequence ID" value="NZ_WSLF01000009.1"/>
</dbReference>
<sequence>MALQLLTTEVTRKNCCPEPMMCSEGFTASLNMNDPVTLWKSTEPIKGTFFLRLNTGLTPPGTIAIFEIKQANGTIISRTVQRGTAYALTINQVIEVSVQVTNGPADQTALIEFRYCNLDTTNAESIGEKCCSPVLTCDELDIDIVQWTAEPLFTWETFFPVKGVLEFIFDSEFNPSDQPSATIEIERFNKPDIVRTIPLNGSTGNESELFFIISVDDINKLTVTSSEINSSNSFVQIRLCHQEENQISCCDQPLKCENSFFVNAIPPLQNLKIWESDMPVKGTYSITNFYLEALTVNIKFAHNNALQKTLLPGGGFAITSKDVKEITIRLNQSPTEAGEILFQYCVQDIPPRKSVCCPKSLHCDFLRVESLNNPQGQNIPIWLSKIPVDGEILFSIEGQPQQRAQVVIKRYGKPDITRTIAGERIFTVRTADIEGVFVQLNNGDPGDNAIRLVLCIQDQALHKDIGSESLDSKKTDCCPEPVRCETDANLLITNPVELPLNRDIVLWESTEPIKGTFSIRNVSETDADMTVKFRYKDGCIGTQTLKPNEGFMITDEGIISVNVRFSSQDPTARGLVDFESCTQNIIKHNKNNTCCPQPLFCQFLSVEAQNIENNQKYQLWHAGFPVKAMIEISLTAGESAEIIIERYDKKSITETIPVNVPRILVVDYIKNVYVKVHSESGTGSVITEICMQEQLPLKGDEKLCHCKY</sequence>
<dbReference type="AlphaFoldDB" id="A0A7C8HF21"/>